<reference evidence="1" key="1">
    <citation type="submission" date="2021-02" db="EMBL/GenBank/DDBJ databases">
        <authorList>
            <person name="Nowell W R."/>
        </authorList>
    </citation>
    <scope>NUCLEOTIDE SEQUENCE</scope>
</reference>
<dbReference type="OrthoDB" id="10040452at2759"/>
<accession>A0A816CII8</accession>
<dbReference type="EMBL" id="CAJOBJ010335459">
    <property type="protein sequence ID" value="CAF5188317.1"/>
    <property type="molecule type" value="Genomic_DNA"/>
</dbReference>
<protein>
    <submittedName>
        <fullName evidence="1">Uncharacterized protein</fullName>
    </submittedName>
</protein>
<dbReference type="Proteomes" id="UP000681720">
    <property type="component" value="Unassembled WGS sequence"/>
</dbReference>
<evidence type="ECO:0000313" key="2">
    <source>
        <dbReference type="EMBL" id="CAF5077677.1"/>
    </source>
</evidence>
<evidence type="ECO:0000313" key="1">
    <source>
        <dbReference type="EMBL" id="CAF1620766.1"/>
    </source>
</evidence>
<dbReference type="EMBL" id="CAJNOW010013413">
    <property type="protein sequence ID" value="CAF1620766.1"/>
    <property type="molecule type" value="Genomic_DNA"/>
</dbReference>
<name>A0A816CII8_9BILA</name>
<gene>
    <name evidence="2" type="ORF">BYL167_LOCUS61501</name>
    <name evidence="3" type="ORF">GIL414_LOCUS71998</name>
    <name evidence="1" type="ORF">KQP761_LOCUS24643</name>
</gene>
<dbReference type="EMBL" id="CAJOBH010232732">
    <property type="protein sequence ID" value="CAF5077677.1"/>
    <property type="molecule type" value="Genomic_DNA"/>
</dbReference>
<evidence type="ECO:0000313" key="3">
    <source>
        <dbReference type="EMBL" id="CAF5188317.1"/>
    </source>
</evidence>
<comment type="caution">
    <text evidence="1">The sequence shown here is derived from an EMBL/GenBank/DDBJ whole genome shotgun (WGS) entry which is preliminary data.</text>
</comment>
<dbReference type="AlphaFoldDB" id="A0A816CII8"/>
<sequence>MSTNTKSFNLFETTTTQIKNILSNDDNKKTKTNECIIYDKPSSMNDTNDCMFKKTSDELFKKEPDLYEEDKFRVCFIDCSCDCMAKKVVQGRVMPTADLVIFEKLLKNFQSNNYNVSCNCNCGDKQQRSFSFNYSAGQQKRTT</sequence>
<organism evidence="1 4">
    <name type="scientific">Rotaria magnacalcarata</name>
    <dbReference type="NCBI Taxonomy" id="392030"/>
    <lineage>
        <taxon>Eukaryota</taxon>
        <taxon>Metazoa</taxon>
        <taxon>Spiralia</taxon>
        <taxon>Gnathifera</taxon>
        <taxon>Rotifera</taxon>
        <taxon>Eurotatoria</taxon>
        <taxon>Bdelloidea</taxon>
        <taxon>Philodinida</taxon>
        <taxon>Philodinidae</taxon>
        <taxon>Rotaria</taxon>
    </lineage>
</organism>
<proteinExistence type="predicted"/>
<evidence type="ECO:0000313" key="4">
    <source>
        <dbReference type="Proteomes" id="UP000663834"/>
    </source>
</evidence>
<dbReference type="Proteomes" id="UP000663834">
    <property type="component" value="Unassembled WGS sequence"/>
</dbReference>
<dbReference type="Proteomes" id="UP000681967">
    <property type="component" value="Unassembled WGS sequence"/>
</dbReference>